<evidence type="ECO:0000256" key="6">
    <source>
        <dbReference type="ARBA" id="ARBA00022679"/>
    </source>
</evidence>
<feature type="domain" description="Histidine kinase" evidence="13">
    <location>
        <begin position="501"/>
        <end position="611"/>
    </location>
</feature>
<gene>
    <name evidence="15" type="ORF">SAMN04487970_100360</name>
</gene>
<evidence type="ECO:0000259" key="13">
    <source>
        <dbReference type="PROSITE" id="PS50109"/>
    </source>
</evidence>
<keyword evidence="10" id="KW-0902">Two-component regulatory system</keyword>
<keyword evidence="8 15" id="KW-0418">Kinase</keyword>
<dbReference type="EC" id="2.7.13.3" evidence="3"/>
<keyword evidence="12" id="KW-0812">Transmembrane</keyword>
<evidence type="ECO:0000313" key="15">
    <source>
        <dbReference type="EMBL" id="SCW33178.1"/>
    </source>
</evidence>
<evidence type="ECO:0000256" key="11">
    <source>
        <dbReference type="ARBA" id="ARBA00023136"/>
    </source>
</evidence>
<dbReference type="AlphaFoldDB" id="A0A1G4PM81"/>
<dbReference type="GO" id="GO:0005886">
    <property type="term" value="C:plasma membrane"/>
    <property type="evidence" value="ECO:0007669"/>
    <property type="project" value="UniProtKB-SubCell"/>
</dbReference>
<evidence type="ECO:0000256" key="3">
    <source>
        <dbReference type="ARBA" id="ARBA00012438"/>
    </source>
</evidence>
<dbReference type="Pfam" id="PF06580">
    <property type="entry name" value="His_kinase"/>
    <property type="match status" value="1"/>
</dbReference>
<dbReference type="GO" id="GO:0000155">
    <property type="term" value="F:phosphorelay sensor kinase activity"/>
    <property type="evidence" value="ECO:0007669"/>
    <property type="project" value="InterPro"/>
</dbReference>
<dbReference type="PROSITE" id="PS50885">
    <property type="entry name" value="HAMP"/>
    <property type="match status" value="1"/>
</dbReference>
<comment type="catalytic activity">
    <reaction evidence="1">
        <text>ATP + protein L-histidine = ADP + protein N-phospho-L-histidine.</text>
        <dbReference type="EC" id="2.7.13.3"/>
    </reaction>
</comment>
<dbReference type="InterPro" id="IPR010559">
    <property type="entry name" value="Sig_transdc_His_kin_internal"/>
</dbReference>
<dbReference type="InterPro" id="IPR003594">
    <property type="entry name" value="HATPase_dom"/>
</dbReference>
<dbReference type="STRING" id="624147.SAMN04487970_100360"/>
<keyword evidence="5" id="KW-0597">Phosphoprotein</keyword>
<reference evidence="16" key="1">
    <citation type="submission" date="2016-10" db="EMBL/GenBank/DDBJ databases">
        <authorList>
            <person name="Varghese N."/>
            <person name="Submissions S."/>
        </authorList>
    </citation>
    <scope>NUCLEOTIDE SEQUENCE [LARGE SCALE GENOMIC DNA]</scope>
    <source>
        <strain evidence="16">CGMCC 1.8946</strain>
    </source>
</reference>
<keyword evidence="12" id="KW-1133">Transmembrane helix</keyword>
<dbReference type="InterPro" id="IPR036890">
    <property type="entry name" value="HATPase_C_sf"/>
</dbReference>
<dbReference type="Gene3D" id="3.30.565.10">
    <property type="entry name" value="Histidine kinase-like ATPase, C-terminal domain"/>
    <property type="match status" value="1"/>
</dbReference>
<evidence type="ECO:0000256" key="5">
    <source>
        <dbReference type="ARBA" id="ARBA00022553"/>
    </source>
</evidence>
<dbReference type="GO" id="GO:0005524">
    <property type="term" value="F:ATP binding"/>
    <property type="evidence" value="ECO:0007669"/>
    <property type="project" value="UniProtKB-KW"/>
</dbReference>
<feature type="domain" description="HAMP" evidence="14">
    <location>
        <begin position="325"/>
        <end position="377"/>
    </location>
</feature>
<feature type="transmembrane region" description="Helical" evidence="12">
    <location>
        <begin position="306"/>
        <end position="324"/>
    </location>
</feature>
<evidence type="ECO:0000256" key="10">
    <source>
        <dbReference type="ARBA" id="ARBA00023012"/>
    </source>
</evidence>
<name>A0A1G4PM81_9BACL</name>
<evidence type="ECO:0000256" key="2">
    <source>
        <dbReference type="ARBA" id="ARBA00004651"/>
    </source>
</evidence>
<feature type="transmembrane region" description="Helical" evidence="12">
    <location>
        <begin position="18"/>
        <end position="36"/>
    </location>
</feature>
<evidence type="ECO:0000256" key="4">
    <source>
        <dbReference type="ARBA" id="ARBA00022475"/>
    </source>
</evidence>
<keyword evidence="7" id="KW-0547">Nucleotide-binding</keyword>
<dbReference type="InterPro" id="IPR003660">
    <property type="entry name" value="HAMP_dom"/>
</dbReference>
<evidence type="ECO:0000256" key="9">
    <source>
        <dbReference type="ARBA" id="ARBA00022840"/>
    </source>
</evidence>
<dbReference type="RefSeq" id="WP_090666723.1">
    <property type="nucleotide sequence ID" value="NZ_FMTT01000003.1"/>
</dbReference>
<dbReference type="SMART" id="SM00387">
    <property type="entry name" value="HATPase_c"/>
    <property type="match status" value="1"/>
</dbReference>
<accession>A0A1G4PM81</accession>
<dbReference type="PANTHER" id="PTHR34220:SF7">
    <property type="entry name" value="SENSOR HISTIDINE KINASE YPDA"/>
    <property type="match status" value="1"/>
</dbReference>
<keyword evidence="4" id="KW-1003">Cell membrane</keyword>
<evidence type="ECO:0000259" key="14">
    <source>
        <dbReference type="PROSITE" id="PS50885"/>
    </source>
</evidence>
<evidence type="ECO:0000313" key="16">
    <source>
        <dbReference type="Proteomes" id="UP000198601"/>
    </source>
</evidence>
<keyword evidence="6" id="KW-0808">Transferase</keyword>
<dbReference type="InterPro" id="IPR005467">
    <property type="entry name" value="His_kinase_dom"/>
</dbReference>
<sequence length="613" mass="69656">MVPNRLISNNIRLWKKFILIYVIVTIIPIIVLEYFLSDSIKSIAFKSSLELSKVSVEQLDENLTNKLKVYYDMADGLSNDLQFTKYLNTEYTSPYEALNDFNLFVKPLMSMLNYKNSEALIRVYTKNSTIGFSGITNHSMDDLAKEGWADLSNPGGGTIKWAGAGNSINLSNKEYLGNYRFLFSDTSEYKPNSVLAVFFRKDELYSIISKEVEGGKKIFISDAAGNLVLSTEHEKKYVNLNEVPFEEEYRKDSKEYSFARYDGSDYIMLRKQIDHPSININHWSIVYMIPAGAVHSSIQQIRMTSVVLSVLCIVFSFLLTMLLSRNITGRISKLLRKISNVKRGNFTISDEAEGTDEISILDNSFNEMIERIDTLIHEVYEAEIRVTKEKLKNSIIETRAREAEIHTLQSQINPHYLFNTLESIRMKLLTKGDRESSDIIGMFGETFRLALSNHNDIYKLSDELRFVESFFLIQKYRYGDRINYEKDVPSDVLNVYIPKLILQPLVENAIYHGIERKAAGGTVTVRARIADGKLVIKITDNGAGMDEDELNLLRETIHKSNQADTPRGYSGIALRNIHTRLSLLFGDQYGLVIHSGKGIGTEVVVSLPVTDAS</sequence>
<dbReference type="Pfam" id="PF00672">
    <property type="entry name" value="HAMP"/>
    <property type="match status" value="1"/>
</dbReference>
<dbReference type="SMART" id="SM00304">
    <property type="entry name" value="HAMP"/>
    <property type="match status" value="1"/>
</dbReference>
<dbReference type="Pfam" id="PF02518">
    <property type="entry name" value="HATPase_c"/>
    <property type="match status" value="1"/>
</dbReference>
<dbReference type="SUPFAM" id="SSF55874">
    <property type="entry name" value="ATPase domain of HSP90 chaperone/DNA topoisomerase II/histidine kinase"/>
    <property type="match status" value="1"/>
</dbReference>
<evidence type="ECO:0000256" key="7">
    <source>
        <dbReference type="ARBA" id="ARBA00022741"/>
    </source>
</evidence>
<evidence type="ECO:0000256" key="8">
    <source>
        <dbReference type="ARBA" id="ARBA00022777"/>
    </source>
</evidence>
<comment type="subcellular location">
    <subcellularLocation>
        <location evidence="2">Cell membrane</location>
        <topology evidence="2">Multi-pass membrane protein</topology>
    </subcellularLocation>
</comment>
<dbReference type="EMBL" id="FMTT01000003">
    <property type="protein sequence ID" value="SCW33178.1"/>
    <property type="molecule type" value="Genomic_DNA"/>
</dbReference>
<dbReference type="CDD" id="cd06225">
    <property type="entry name" value="HAMP"/>
    <property type="match status" value="1"/>
</dbReference>
<dbReference type="InterPro" id="IPR050640">
    <property type="entry name" value="Bact_2-comp_sensor_kinase"/>
</dbReference>
<dbReference type="OrthoDB" id="9776552at2"/>
<dbReference type="PROSITE" id="PS50109">
    <property type="entry name" value="HIS_KIN"/>
    <property type="match status" value="1"/>
</dbReference>
<organism evidence="15 16">
    <name type="scientific">Paenibacillus tianmuensis</name>
    <dbReference type="NCBI Taxonomy" id="624147"/>
    <lineage>
        <taxon>Bacteria</taxon>
        <taxon>Bacillati</taxon>
        <taxon>Bacillota</taxon>
        <taxon>Bacilli</taxon>
        <taxon>Bacillales</taxon>
        <taxon>Paenibacillaceae</taxon>
        <taxon>Paenibacillus</taxon>
    </lineage>
</organism>
<dbReference type="Gene3D" id="6.10.340.10">
    <property type="match status" value="1"/>
</dbReference>
<keyword evidence="11 12" id="KW-0472">Membrane</keyword>
<evidence type="ECO:0000256" key="12">
    <source>
        <dbReference type="SAM" id="Phobius"/>
    </source>
</evidence>
<keyword evidence="9" id="KW-0067">ATP-binding</keyword>
<keyword evidence="16" id="KW-1185">Reference proteome</keyword>
<dbReference type="Proteomes" id="UP000198601">
    <property type="component" value="Unassembled WGS sequence"/>
</dbReference>
<protein>
    <recommendedName>
        <fullName evidence="3">histidine kinase</fullName>
        <ecNumber evidence="3">2.7.13.3</ecNumber>
    </recommendedName>
</protein>
<proteinExistence type="predicted"/>
<dbReference type="SUPFAM" id="SSF158472">
    <property type="entry name" value="HAMP domain-like"/>
    <property type="match status" value="1"/>
</dbReference>
<evidence type="ECO:0000256" key="1">
    <source>
        <dbReference type="ARBA" id="ARBA00000085"/>
    </source>
</evidence>
<dbReference type="PANTHER" id="PTHR34220">
    <property type="entry name" value="SENSOR HISTIDINE KINASE YPDA"/>
    <property type="match status" value="1"/>
</dbReference>